<dbReference type="AlphaFoldDB" id="A0A4R4FHM9"/>
<dbReference type="EMBL" id="SMMX01000001">
    <property type="protein sequence ID" value="TDA23222.1"/>
    <property type="molecule type" value="Genomic_DNA"/>
</dbReference>
<feature type="transmembrane region" description="Helical" evidence="6">
    <location>
        <begin position="236"/>
        <end position="259"/>
    </location>
</feature>
<comment type="subcellular location">
    <subcellularLocation>
        <location evidence="1">Membrane</location>
        <topology evidence="1">Multi-pass membrane protein</topology>
    </subcellularLocation>
</comment>
<dbReference type="RefSeq" id="WP_132273778.1">
    <property type="nucleotide sequence ID" value="NZ_JAOBST010000012.1"/>
</dbReference>
<dbReference type="CDD" id="cd16914">
    <property type="entry name" value="EcfT"/>
    <property type="match status" value="1"/>
</dbReference>
<gene>
    <name evidence="7" type="ORF">E1963_00230</name>
</gene>
<keyword evidence="5 6" id="KW-0472">Membrane</keyword>
<dbReference type="InterPro" id="IPR003339">
    <property type="entry name" value="ABC/ECF_trnsptr_transmembrane"/>
</dbReference>
<evidence type="ECO:0000256" key="1">
    <source>
        <dbReference type="ARBA" id="ARBA00004141"/>
    </source>
</evidence>
<keyword evidence="2" id="KW-1003">Cell membrane</keyword>
<name>A0A4R4FHM9_9FIRM</name>
<keyword evidence="8" id="KW-1185">Reference proteome</keyword>
<evidence type="ECO:0000256" key="6">
    <source>
        <dbReference type="SAM" id="Phobius"/>
    </source>
</evidence>
<dbReference type="PANTHER" id="PTHR34857">
    <property type="entry name" value="SLL0384 PROTEIN"/>
    <property type="match status" value="1"/>
</dbReference>
<comment type="caution">
    <text evidence="7">The sequence shown here is derived from an EMBL/GenBank/DDBJ whole genome shotgun (WGS) entry which is preliminary data.</text>
</comment>
<proteinExistence type="predicted"/>
<feature type="transmembrane region" description="Helical" evidence="6">
    <location>
        <begin position="44"/>
        <end position="62"/>
    </location>
</feature>
<dbReference type="Pfam" id="PF02361">
    <property type="entry name" value="CbiQ"/>
    <property type="match status" value="1"/>
</dbReference>
<evidence type="ECO:0000313" key="7">
    <source>
        <dbReference type="EMBL" id="TDA23222.1"/>
    </source>
</evidence>
<reference evidence="7 8" key="1">
    <citation type="journal article" date="2016" name="Nat. Microbiol.">
        <title>The Mouse Intestinal Bacterial Collection (miBC) provides host-specific insight into cultured diversity and functional potential of the gut microbiota.</title>
        <authorList>
            <person name="Lagkouvardos I."/>
            <person name="Pukall R."/>
            <person name="Abt B."/>
            <person name="Foesel B.U."/>
            <person name="Meier-Kolthoff J.P."/>
            <person name="Kumar N."/>
            <person name="Bresciani A."/>
            <person name="Martinez I."/>
            <person name="Just S."/>
            <person name="Ziegler C."/>
            <person name="Brugiroux S."/>
            <person name="Garzetti D."/>
            <person name="Wenning M."/>
            <person name="Bui T.P."/>
            <person name="Wang J."/>
            <person name="Hugenholtz F."/>
            <person name="Plugge C.M."/>
            <person name="Peterson D.A."/>
            <person name="Hornef M.W."/>
            <person name="Baines J.F."/>
            <person name="Smidt H."/>
            <person name="Walter J."/>
            <person name="Kristiansen K."/>
            <person name="Nielsen H.B."/>
            <person name="Haller D."/>
            <person name="Overmann J."/>
            <person name="Stecher B."/>
            <person name="Clavel T."/>
        </authorList>
    </citation>
    <scope>NUCLEOTIDE SEQUENCE [LARGE SCALE GENOMIC DNA]</scope>
    <source>
        <strain evidence="7 8">DSM 28560</strain>
    </source>
</reference>
<dbReference type="GO" id="GO:0005886">
    <property type="term" value="C:plasma membrane"/>
    <property type="evidence" value="ECO:0007669"/>
    <property type="project" value="UniProtKB-ARBA"/>
</dbReference>
<accession>A0A4R4FHM9</accession>
<keyword evidence="3 6" id="KW-0812">Transmembrane</keyword>
<keyword evidence="4 6" id="KW-1133">Transmembrane helix</keyword>
<feature type="transmembrane region" description="Helical" evidence="6">
    <location>
        <begin position="67"/>
        <end position="85"/>
    </location>
</feature>
<evidence type="ECO:0000256" key="3">
    <source>
        <dbReference type="ARBA" id="ARBA00022692"/>
    </source>
</evidence>
<organism evidence="7 8">
    <name type="scientific">Extibacter muris</name>
    <dbReference type="NCBI Taxonomy" id="1796622"/>
    <lineage>
        <taxon>Bacteria</taxon>
        <taxon>Bacillati</taxon>
        <taxon>Bacillota</taxon>
        <taxon>Clostridia</taxon>
        <taxon>Lachnospirales</taxon>
        <taxon>Lachnospiraceae</taxon>
        <taxon>Extibacter</taxon>
    </lineage>
</organism>
<protein>
    <submittedName>
        <fullName evidence="7">Energy-coupling factor transporter transmembrane protein EcfT</fullName>
    </submittedName>
</protein>
<feature type="transmembrane region" description="Helical" evidence="6">
    <location>
        <begin position="20"/>
        <end position="38"/>
    </location>
</feature>
<evidence type="ECO:0000256" key="5">
    <source>
        <dbReference type="ARBA" id="ARBA00023136"/>
    </source>
</evidence>
<dbReference type="Proteomes" id="UP000295710">
    <property type="component" value="Unassembled WGS sequence"/>
</dbReference>
<evidence type="ECO:0000256" key="2">
    <source>
        <dbReference type="ARBA" id="ARBA00022475"/>
    </source>
</evidence>
<feature type="transmembrane region" description="Helical" evidence="6">
    <location>
        <begin position="105"/>
        <end position="126"/>
    </location>
</feature>
<dbReference type="PANTHER" id="PTHR34857:SF2">
    <property type="entry name" value="SLL0384 PROTEIN"/>
    <property type="match status" value="1"/>
</dbReference>
<evidence type="ECO:0000313" key="8">
    <source>
        <dbReference type="Proteomes" id="UP000295710"/>
    </source>
</evidence>
<sequence length="268" mass="30100">MFTYEWKDSFLHRRNPIIKLSLIIIVTILISLSLFPALPLCTFLMTLLLGCIGGKIPIGIILKKMRVFLGIGIAFMVFMLIMKGMDGGGDTWHIWIFHWSSNDLVSILSLGMRIISISLMSLLFVVTTDPNDLVLSLILQMGLSPVHGYAALAAYRFLPTLQEEIENIKLAQEIRGIEWDKGVLRRLGTPLRIMLPLLCSAARRGERVAAAMESRGLGADIDRSYYKRTQIDRADWFFAGGTCLIYVALIGILIHAGMFRFSFGFNIK</sequence>
<evidence type="ECO:0000256" key="4">
    <source>
        <dbReference type="ARBA" id="ARBA00022989"/>
    </source>
</evidence>
<dbReference type="InterPro" id="IPR051611">
    <property type="entry name" value="ECF_transporter_component"/>
</dbReference>